<sequence>MYDDTFDALSNAARNKSRFLKKRPIGYFISSMMAGAFIGFGNILINTIGGLLNGAPATKIVMGAAFGIALSLVVIAGAELFTGNTLVMSAGVMKKKVSIKDMLILFVVCWIGNLAGSVLLAWLFELSGMNTPATAKFLATGALAKMSAGALQLFVRGILCNILVCLAVWCGFRCKSDSGKLIMVFWCLFAFIICGFEHSIANMTQLSVALLNPAGLPITLSGYFYNLIVVTLGNIVGGIVFVALPYFLATNKD</sequence>
<dbReference type="RefSeq" id="WP_033162752.1">
    <property type="nucleotide sequence ID" value="NZ_FNYK01000046.1"/>
</dbReference>
<keyword evidence="8" id="KW-1185">Reference proteome</keyword>
<dbReference type="PROSITE" id="PS01006">
    <property type="entry name" value="FORMATE_NITRITE_TP_2"/>
    <property type="match status" value="1"/>
</dbReference>
<feature type="transmembrane region" description="Helical" evidence="6">
    <location>
        <begin position="102"/>
        <end position="124"/>
    </location>
</feature>
<dbReference type="STRING" id="322505.SAMN04487836_1613"/>
<evidence type="ECO:0000256" key="1">
    <source>
        <dbReference type="ARBA" id="ARBA00004141"/>
    </source>
</evidence>
<evidence type="ECO:0000256" key="5">
    <source>
        <dbReference type="ARBA" id="ARBA00049660"/>
    </source>
</evidence>
<dbReference type="EMBL" id="FNYK01000046">
    <property type="protein sequence ID" value="SEJ02973.1"/>
    <property type="molecule type" value="Genomic_DNA"/>
</dbReference>
<feature type="transmembrane region" description="Helical" evidence="6">
    <location>
        <begin position="25"/>
        <end position="48"/>
    </location>
</feature>
<keyword evidence="3 6" id="KW-1133">Transmembrane helix</keyword>
<dbReference type="GO" id="GO:0015499">
    <property type="term" value="F:formate transmembrane transporter activity"/>
    <property type="evidence" value="ECO:0007669"/>
    <property type="project" value="TreeGrafter"/>
</dbReference>
<evidence type="ECO:0000256" key="2">
    <source>
        <dbReference type="ARBA" id="ARBA00022692"/>
    </source>
</evidence>
<evidence type="ECO:0000256" key="3">
    <source>
        <dbReference type="ARBA" id="ARBA00022989"/>
    </source>
</evidence>
<comment type="subcellular location">
    <subcellularLocation>
        <location evidence="1">Membrane</location>
        <topology evidence="1">Multi-pass membrane protein</topology>
    </subcellularLocation>
</comment>
<feature type="transmembrane region" description="Helical" evidence="6">
    <location>
        <begin position="153"/>
        <end position="172"/>
    </location>
</feature>
<comment type="similarity">
    <text evidence="5">Belongs to the FNT transporter (TC 1.A.16) family.</text>
</comment>
<feature type="transmembrane region" description="Helical" evidence="6">
    <location>
        <begin position="60"/>
        <end position="81"/>
    </location>
</feature>
<evidence type="ECO:0000256" key="4">
    <source>
        <dbReference type="ARBA" id="ARBA00023136"/>
    </source>
</evidence>
<keyword evidence="2 6" id="KW-0812">Transmembrane</keyword>
<dbReference type="eggNOG" id="COG2116">
    <property type="taxonomic scope" value="Bacteria"/>
</dbReference>
<dbReference type="Proteomes" id="UP000183028">
    <property type="component" value="Unassembled WGS sequence"/>
</dbReference>
<dbReference type="GeneID" id="54120151"/>
<keyword evidence="4 6" id="KW-0472">Membrane</keyword>
<proteinExistence type="inferred from homology"/>
<evidence type="ECO:0000313" key="7">
    <source>
        <dbReference type="EMBL" id="SEJ02973.1"/>
    </source>
</evidence>
<dbReference type="Gene3D" id="1.20.1080.10">
    <property type="entry name" value="Glycerol uptake facilitator protein"/>
    <property type="match status" value="1"/>
</dbReference>
<feature type="transmembrane region" description="Helical" evidence="6">
    <location>
        <begin position="184"/>
        <end position="203"/>
    </location>
</feature>
<dbReference type="PANTHER" id="PTHR30520">
    <property type="entry name" value="FORMATE TRANSPORTER-RELATED"/>
    <property type="match status" value="1"/>
</dbReference>
<dbReference type="GO" id="GO:0005886">
    <property type="term" value="C:plasma membrane"/>
    <property type="evidence" value="ECO:0007669"/>
    <property type="project" value="TreeGrafter"/>
</dbReference>
<reference evidence="8" key="1">
    <citation type="submission" date="2016-10" db="EMBL/GenBank/DDBJ databases">
        <authorList>
            <person name="Varghese N."/>
        </authorList>
    </citation>
    <scope>NUCLEOTIDE SEQUENCE [LARGE SCALE GENOMIC DNA]</scope>
    <source>
        <strain evidence="8">DSM 20406</strain>
    </source>
</reference>
<gene>
    <name evidence="7" type="ORF">SAMN04487834_104618</name>
</gene>
<dbReference type="InterPro" id="IPR023271">
    <property type="entry name" value="Aquaporin-like"/>
</dbReference>
<dbReference type="InterPro" id="IPR024002">
    <property type="entry name" value="For/NO2_transpt_CS"/>
</dbReference>
<organism evidence="7 8">
    <name type="scientific">Sharpea azabuensis</name>
    <dbReference type="NCBI Taxonomy" id="322505"/>
    <lineage>
        <taxon>Bacteria</taxon>
        <taxon>Bacillati</taxon>
        <taxon>Bacillota</taxon>
        <taxon>Erysipelotrichia</taxon>
        <taxon>Erysipelotrichales</taxon>
        <taxon>Coprobacillaceae</taxon>
        <taxon>Sharpea</taxon>
    </lineage>
</organism>
<dbReference type="AlphaFoldDB" id="A0A1H6VEJ1"/>
<name>A0A1H6VEJ1_9FIRM</name>
<evidence type="ECO:0000256" key="6">
    <source>
        <dbReference type="SAM" id="Phobius"/>
    </source>
</evidence>
<accession>A0A1H6VEJ1</accession>
<evidence type="ECO:0000313" key="8">
    <source>
        <dbReference type="Proteomes" id="UP000183028"/>
    </source>
</evidence>
<feature type="transmembrane region" description="Helical" evidence="6">
    <location>
        <begin position="223"/>
        <end position="248"/>
    </location>
</feature>
<dbReference type="InterPro" id="IPR000292">
    <property type="entry name" value="For/NO2_transpt"/>
</dbReference>
<dbReference type="OrthoDB" id="9786493at2"/>
<dbReference type="PANTHER" id="PTHR30520:SF8">
    <property type="entry name" value="NITRITE TRANSPORTER NIRC"/>
    <property type="match status" value="1"/>
</dbReference>
<protein>
    <submittedName>
        <fullName evidence="7">Nitrite transporter NirC</fullName>
    </submittedName>
</protein>
<dbReference type="PROSITE" id="PS01005">
    <property type="entry name" value="FORMATE_NITRITE_TP_1"/>
    <property type="match status" value="1"/>
</dbReference>
<dbReference type="Pfam" id="PF01226">
    <property type="entry name" value="Form_Nir_trans"/>
    <property type="match status" value="1"/>
</dbReference>